<feature type="transmembrane region" description="Helical" evidence="12">
    <location>
        <begin position="141"/>
        <end position="164"/>
    </location>
</feature>
<feature type="transmembrane region" description="Helical" evidence="12">
    <location>
        <begin position="64"/>
        <end position="86"/>
    </location>
</feature>
<evidence type="ECO:0000256" key="11">
    <source>
        <dbReference type="ARBA" id="ARBA00024225"/>
    </source>
</evidence>
<feature type="domain" description="Cytochrome b561" evidence="13">
    <location>
        <begin position="1"/>
        <end position="193"/>
    </location>
</feature>
<sequence length="207" mass="22252">MIRGVVIPAALAGIVGYIGILAKPSSSLFSYHPAFMTLAFIGMLSSAVLLLNRDVKLSRRSKTFLHWLLNGLAGIAAAVGFGSIYYNKELNNKPHFTSWHGLIGATACALLLSQLTFGGIMNYPQYAKPVLSYSALRRCHAISGTTVYLLGSGAFIFGLFTTWFQSQASALAIITVIGAQALVLGSILQQVWKGLGVLNKSWKNVKN</sequence>
<protein>
    <recommendedName>
        <fullName evidence="11">ascorbate ferrireductase (transmembrane)</fullName>
        <ecNumber evidence="11">7.2.1.3</ecNumber>
    </recommendedName>
</protein>
<dbReference type="GO" id="GO:0140575">
    <property type="term" value="F:transmembrane monodehydroascorbate reductase activity"/>
    <property type="evidence" value="ECO:0007669"/>
    <property type="project" value="InterPro"/>
</dbReference>
<evidence type="ECO:0000256" key="7">
    <source>
        <dbReference type="ARBA" id="ARBA00022982"/>
    </source>
</evidence>
<evidence type="ECO:0000256" key="10">
    <source>
        <dbReference type="ARBA" id="ARBA00023136"/>
    </source>
</evidence>
<dbReference type="GO" id="GO:0016020">
    <property type="term" value="C:membrane"/>
    <property type="evidence" value="ECO:0007669"/>
    <property type="project" value="UniProtKB-SubCell"/>
</dbReference>
<feature type="transmembrane region" description="Helical" evidence="12">
    <location>
        <begin position="170"/>
        <end position="192"/>
    </location>
</feature>
<comment type="cofactor">
    <cofactor evidence="1">
        <name>heme b</name>
        <dbReference type="ChEBI" id="CHEBI:60344"/>
    </cofactor>
</comment>
<dbReference type="CDD" id="cd08761">
    <property type="entry name" value="Cyt_b561_CYB561D2_like"/>
    <property type="match status" value="1"/>
</dbReference>
<comment type="subcellular location">
    <subcellularLocation>
        <location evidence="2">Membrane</location>
        <topology evidence="2">Multi-pass membrane protein</topology>
    </subcellularLocation>
</comment>
<evidence type="ECO:0000256" key="4">
    <source>
        <dbReference type="ARBA" id="ARBA00022617"/>
    </source>
</evidence>
<dbReference type="PROSITE" id="PS50939">
    <property type="entry name" value="CYTOCHROME_B561"/>
    <property type="match status" value="1"/>
</dbReference>
<evidence type="ECO:0000256" key="8">
    <source>
        <dbReference type="ARBA" id="ARBA00022989"/>
    </source>
</evidence>
<dbReference type="GO" id="GO:0140571">
    <property type="term" value="F:transmembrane ascorbate ferrireductase activity"/>
    <property type="evidence" value="ECO:0007669"/>
    <property type="project" value="UniProtKB-EC"/>
</dbReference>
<dbReference type="InterPro" id="IPR045150">
    <property type="entry name" value="CYB561D1/2"/>
</dbReference>
<keyword evidence="4" id="KW-0349">Heme</keyword>
<keyword evidence="7" id="KW-0249">Electron transport</keyword>
<evidence type="ECO:0000313" key="15">
    <source>
        <dbReference type="RefSeq" id="XP_018022790.1"/>
    </source>
</evidence>
<evidence type="ECO:0000256" key="6">
    <source>
        <dbReference type="ARBA" id="ARBA00022723"/>
    </source>
</evidence>
<dbReference type="AlphaFoldDB" id="A0A8B7P9Y6"/>
<accession>A0A8B7P9Y6</accession>
<dbReference type="SMART" id="SM00665">
    <property type="entry name" value="B561"/>
    <property type="match status" value="1"/>
</dbReference>
<keyword evidence="5 12" id="KW-0812">Transmembrane</keyword>
<evidence type="ECO:0000256" key="3">
    <source>
        <dbReference type="ARBA" id="ARBA00022448"/>
    </source>
</evidence>
<dbReference type="RefSeq" id="XP_018022790.1">
    <property type="nucleotide sequence ID" value="XM_018167301.2"/>
</dbReference>
<reference evidence="15" key="1">
    <citation type="submission" date="2025-08" db="UniProtKB">
        <authorList>
            <consortium name="RefSeq"/>
        </authorList>
    </citation>
    <scope>IDENTIFICATION</scope>
    <source>
        <tissue evidence="15">Whole organism</tissue>
    </source>
</reference>
<feature type="transmembrane region" description="Helical" evidence="12">
    <location>
        <begin position="34"/>
        <end position="52"/>
    </location>
</feature>
<dbReference type="GO" id="GO:0046872">
    <property type="term" value="F:metal ion binding"/>
    <property type="evidence" value="ECO:0007669"/>
    <property type="project" value="UniProtKB-KW"/>
</dbReference>
<keyword evidence="9" id="KW-0408">Iron</keyword>
<keyword evidence="6" id="KW-0479">Metal-binding</keyword>
<dbReference type="GeneID" id="108678816"/>
<dbReference type="EC" id="7.2.1.3" evidence="11"/>
<evidence type="ECO:0000259" key="13">
    <source>
        <dbReference type="PROSITE" id="PS50939"/>
    </source>
</evidence>
<evidence type="ECO:0000256" key="12">
    <source>
        <dbReference type="SAM" id="Phobius"/>
    </source>
</evidence>
<dbReference type="PANTHER" id="PTHR15422">
    <property type="entry name" value="OS05G0565100 PROTEIN"/>
    <property type="match status" value="1"/>
</dbReference>
<proteinExistence type="predicted"/>
<gene>
    <name evidence="15" type="primary">LOC108678816</name>
</gene>
<evidence type="ECO:0000256" key="5">
    <source>
        <dbReference type="ARBA" id="ARBA00022692"/>
    </source>
</evidence>
<dbReference type="KEGG" id="hazt:108678816"/>
<keyword evidence="10 12" id="KW-0472">Membrane</keyword>
<keyword evidence="8 12" id="KW-1133">Transmembrane helix</keyword>
<name>A0A8B7P9Y6_HYAAZ</name>
<dbReference type="PANTHER" id="PTHR15422:SF45">
    <property type="entry name" value="CYTOCHROME B561 DOMAIN-CONTAINING PROTEIN"/>
    <property type="match status" value="1"/>
</dbReference>
<evidence type="ECO:0000256" key="1">
    <source>
        <dbReference type="ARBA" id="ARBA00001970"/>
    </source>
</evidence>
<keyword evidence="14" id="KW-1185">Reference proteome</keyword>
<dbReference type="Proteomes" id="UP000694843">
    <property type="component" value="Unplaced"/>
</dbReference>
<dbReference type="Pfam" id="PF03188">
    <property type="entry name" value="Cytochrom_B561"/>
    <property type="match status" value="1"/>
</dbReference>
<dbReference type="OMA" id="LKIMHAF"/>
<feature type="transmembrane region" description="Helical" evidence="12">
    <location>
        <begin position="5"/>
        <end position="22"/>
    </location>
</feature>
<keyword evidence="3" id="KW-0813">Transport</keyword>
<feature type="transmembrane region" description="Helical" evidence="12">
    <location>
        <begin position="98"/>
        <end position="120"/>
    </location>
</feature>
<organism evidence="14 15">
    <name type="scientific">Hyalella azteca</name>
    <name type="common">Amphipod</name>
    <dbReference type="NCBI Taxonomy" id="294128"/>
    <lineage>
        <taxon>Eukaryota</taxon>
        <taxon>Metazoa</taxon>
        <taxon>Ecdysozoa</taxon>
        <taxon>Arthropoda</taxon>
        <taxon>Crustacea</taxon>
        <taxon>Multicrustacea</taxon>
        <taxon>Malacostraca</taxon>
        <taxon>Eumalacostraca</taxon>
        <taxon>Peracarida</taxon>
        <taxon>Amphipoda</taxon>
        <taxon>Senticaudata</taxon>
        <taxon>Talitrida</taxon>
        <taxon>Talitroidea</taxon>
        <taxon>Hyalellidae</taxon>
        <taxon>Hyalella</taxon>
    </lineage>
</organism>
<evidence type="ECO:0000256" key="2">
    <source>
        <dbReference type="ARBA" id="ARBA00004141"/>
    </source>
</evidence>
<dbReference type="InterPro" id="IPR006593">
    <property type="entry name" value="Cyt_b561/ferric_Rdtase_TM"/>
</dbReference>
<dbReference type="OrthoDB" id="432881at2759"/>
<dbReference type="Gene3D" id="1.20.120.1770">
    <property type="match status" value="1"/>
</dbReference>
<evidence type="ECO:0000313" key="14">
    <source>
        <dbReference type="Proteomes" id="UP000694843"/>
    </source>
</evidence>
<evidence type="ECO:0000256" key="9">
    <source>
        <dbReference type="ARBA" id="ARBA00023004"/>
    </source>
</evidence>